<feature type="transmembrane region" description="Helical" evidence="5">
    <location>
        <begin position="291"/>
        <end position="311"/>
    </location>
</feature>
<feature type="transmembrane region" description="Helical" evidence="5">
    <location>
        <begin position="221"/>
        <end position="240"/>
    </location>
</feature>
<evidence type="ECO:0000313" key="7">
    <source>
        <dbReference type="EMBL" id="HDX33070.1"/>
    </source>
</evidence>
<evidence type="ECO:0000256" key="1">
    <source>
        <dbReference type="ARBA" id="ARBA00004141"/>
    </source>
</evidence>
<feature type="transmembrane region" description="Helical" evidence="5">
    <location>
        <begin position="450"/>
        <end position="470"/>
    </location>
</feature>
<dbReference type="AlphaFoldDB" id="A0A7C1JZI3"/>
<comment type="caution">
    <text evidence="7">The sequence shown here is derived from an EMBL/GenBank/DDBJ whole genome shotgun (WGS) entry which is preliminary data.</text>
</comment>
<proteinExistence type="predicted"/>
<dbReference type="GO" id="GO:0016874">
    <property type="term" value="F:ligase activity"/>
    <property type="evidence" value="ECO:0007669"/>
    <property type="project" value="UniProtKB-KW"/>
</dbReference>
<keyword evidence="2 5" id="KW-0812">Transmembrane</keyword>
<feature type="transmembrane region" description="Helical" evidence="5">
    <location>
        <begin position="15"/>
        <end position="37"/>
    </location>
</feature>
<accession>A0A7C1JZI3</accession>
<dbReference type="EMBL" id="DSMG01000171">
    <property type="protein sequence ID" value="HDX33070.1"/>
    <property type="molecule type" value="Genomic_DNA"/>
</dbReference>
<keyword evidence="4 5" id="KW-0472">Membrane</keyword>
<keyword evidence="7" id="KW-0436">Ligase</keyword>
<feature type="transmembrane region" description="Helical" evidence="5">
    <location>
        <begin position="190"/>
        <end position="209"/>
    </location>
</feature>
<feature type="transmembrane region" description="Helical" evidence="5">
    <location>
        <begin position="125"/>
        <end position="145"/>
    </location>
</feature>
<name>A0A7C1JZI3_9CHLR</name>
<feature type="transmembrane region" description="Helical" evidence="5">
    <location>
        <begin position="43"/>
        <end position="60"/>
    </location>
</feature>
<reference evidence="7" key="1">
    <citation type="journal article" date="2020" name="mSystems">
        <title>Genome- and Community-Level Interaction Insights into Carbon Utilization and Element Cycling Functions of Hydrothermarchaeota in Hydrothermal Sediment.</title>
        <authorList>
            <person name="Zhou Z."/>
            <person name="Liu Y."/>
            <person name="Xu W."/>
            <person name="Pan J."/>
            <person name="Luo Z.H."/>
            <person name="Li M."/>
        </authorList>
    </citation>
    <scope>NUCLEOTIDE SEQUENCE [LARGE SCALE GENOMIC DNA]</scope>
    <source>
        <strain evidence="7">SpSt-289</strain>
    </source>
</reference>
<evidence type="ECO:0000256" key="4">
    <source>
        <dbReference type="ARBA" id="ARBA00023136"/>
    </source>
</evidence>
<dbReference type="PANTHER" id="PTHR37422:SF13">
    <property type="entry name" value="LIPOPOLYSACCHARIDE BIOSYNTHESIS PROTEIN PA4999-RELATED"/>
    <property type="match status" value="1"/>
</dbReference>
<comment type="subcellular location">
    <subcellularLocation>
        <location evidence="1">Membrane</location>
        <topology evidence="1">Multi-pass membrane protein</topology>
    </subcellularLocation>
</comment>
<dbReference type="Pfam" id="PF04932">
    <property type="entry name" value="Wzy_C"/>
    <property type="match status" value="1"/>
</dbReference>
<keyword evidence="3 5" id="KW-1133">Transmembrane helix</keyword>
<feature type="transmembrane region" description="Helical" evidence="5">
    <location>
        <begin position="412"/>
        <end position="430"/>
    </location>
</feature>
<dbReference type="PANTHER" id="PTHR37422">
    <property type="entry name" value="TEICHURONIC ACID BIOSYNTHESIS PROTEIN TUAE"/>
    <property type="match status" value="1"/>
</dbReference>
<dbReference type="InterPro" id="IPR007016">
    <property type="entry name" value="O-antigen_ligase-rel_domated"/>
</dbReference>
<feature type="transmembrane region" description="Helical" evidence="5">
    <location>
        <begin position="93"/>
        <end position="113"/>
    </location>
</feature>
<feature type="transmembrane region" description="Helical" evidence="5">
    <location>
        <begin position="151"/>
        <end position="178"/>
    </location>
</feature>
<organism evidence="7">
    <name type="scientific">Caldilinea aerophila</name>
    <dbReference type="NCBI Taxonomy" id="133453"/>
    <lineage>
        <taxon>Bacteria</taxon>
        <taxon>Bacillati</taxon>
        <taxon>Chloroflexota</taxon>
        <taxon>Caldilineae</taxon>
        <taxon>Caldilineales</taxon>
        <taxon>Caldilineaceae</taxon>
        <taxon>Caldilinea</taxon>
    </lineage>
</organism>
<feature type="transmembrane region" description="Helical" evidence="5">
    <location>
        <begin position="245"/>
        <end position="263"/>
    </location>
</feature>
<evidence type="ECO:0000256" key="5">
    <source>
        <dbReference type="SAM" id="Phobius"/>
    </source>
</evidence>
<dbReference type="GO" id="GO:0016020">
    <property type="term" value="C:membrane"/>
    <property type="evidence" value="ECO:0007669"/>
    <property type="project" value="UniProtKB-SubCell"/>
</dbReference>
<evidence type="ECO:0000259" key="6">
    <source>
        <dbReference type="Pfam" id="PF04932"/>
    </source>
</evidence>
<evidence type="ECO:0000256" key="3">
    <source>
        <dbReference type="ARBA" id="ARBA00022989"/>
    </source>
</evidence>
<sequence>MFQSLRERLPFDRRALQTFLVVSCVLLIIPPIVFLYVRGRFDPLLVGAGIVGVITALRLAQVKERGNKGIVLLLVAAGTLSFVSLPTGRESRIPLSMVIAMALVVPWLLSMGWGKPPTRLRPSPINRPLIAFIFVGILAYLWSLVFRDSLLFIWSSFPVVQLAALTVNSLLPLTLLYVANQITDVRWLKYMVGVVLLIGVASLAFFFFAPRTGDLFFYRGTRGLFSMWVAAFAYGLALFYKDLKLWQRALLLIFVALLVYRYFVIGMSWVSGWLPLGVACMAITGLRSRRLFIALCAVGLVYLALNFDFYYQNIVIAEEEGGSGTGRVELWMRNLNHVVQHPLFGMGPAGYAIYNMTYHSEDARSTHNNYFDILAQTGVIGFTFFVIFMVRLLQVGRQTLRRYSRRGDFEEVFAAVTLSGVLGAMVGMMLGDWMLPFAYNETIAGFDNAVLSWVMFGGMVALGSFAASAAPQKEHPLAMDQTAMAQRREQV</sequence>
<feature type="transmembrane region" description="Helical" evidence="5">
    <location>
        <begin position="69"/>
        <end position="87"/>
    </location>
</feature>
<protein>
    <submittedName>
        <fullName evidence="7">O-antigen ligase family protein</fullName>
    </submittedName>
</protein>
<evidence type="ECO:0000256" key="2">
    <source>
        <dbReference type="ARBA" id="ARBA00022692"/>
    </source>
</evidence>
<feature type="domain" description="O-antigen ligase-related" evidence="6">
    <location>
        <begin position="271"/>
        <end position="386"/>
    </location>
</feature>
<gene>
    <name evidence="7" type="ORF">ENQ20_16520</name>
</gene>
<dbReference type="InterPro" id="IPR051533">
    <property type="entry name" value="WaaL-like"/>
</dbReference>
<feature type="transmembrane region" description="Helical" evidence="5">
    <location>
        <begin position="373"/>
        <end position="392"/>
    </location>
</feature>